<dbReference type="EMBL" id="KN716808">
    <property type="protein sequence ID" value="KJH41517.1"/>
    <property type="molecule type" value="Genomic_DNA"/>
</dbReference>
<evidence type="ECO:0000256" key="2">
    <source>
        <dbReference type="ARBA" id="ARBA00022729"/>
    </source>
</evidence>
<evidence type="ECO:0000313" key="9">
    <source>
        <dbReference type="Proteomes" id="UP000053766"/>
    </source>
</evidence>
<evidence type="ECO:0000256" key="6">
    <source>
        <dbReference type="PROSITE-ProRule" id="PRU00076"/>
    </source>
</evidence>
<dbReference type="CDD" id="cd00054">
    <property type="entry name" value="EGF_CA"/>
    <property type="match status" value="1"/>
</dbReference>
<dbReference type="PROSITE" id="PS00022">
    <property type="entry name" value="EGF_1"/>
    <property type="match status" value="1"/>
</dbReference>
<dbReference type="GO" id="GO:0045597">
    <property type="term" value="P:positive regulation of cell differentiation"/>
    <property type="evidence" value="ECO:0007669"/>
    <property type="project" value="UniProtKB-ARBA"/>
</dbReference>
<dbReference type="PANTHER" id="PTHR12916:SF4">
    <property type="entry name" value="UNINFLATABLE, ISOFORM C"/>
    <property type="match status" value="1"/>
</dbReference>
<evidence type="ECO:0000256" key="5">
    <source>
        <dbReference type="ARBA" id="ARBA00023180"/>
    </source>
</evidence>
<dbReference type="PROSITE" id="PS01186">
    <property type="entry name" value="EGF_2"/>
    <property type="match status" value="1"/>
</dbReference>
<keyword evidence="2" id="KW-0732">Signal</keyword>
<evidence type="ECO:0000256" key="1">
    <source>
        <dbReference type="ARBA" id="ARBA00022536"/>
    </source>
</evidence>
<dbReference type="GO" id="GO:0007219">
    <property type="term" value="P:Notch signaling pathway"/>
    <property type="evidence" value="ECO:0007669"/>
    <property type="project" value="TreeGrafter"/>
</dbReference>
<keyword evidence="4 6" id="KW-1015">Disulfide bond</keyword>
<dbReference type="PROSITE" id="PS50026">
    <property type="entry name" value="EGF_3"/>
    <property type="match status" value="1"/>
</dbReference>
<dbReference type="Proteomes" id="UP000053766">
    <property type="component" value="Unassembled WGS sequence"/>
</dbReference>
<evidence type="ECO:0000259" key="7">
    <source>
        <dbReference type="PROSITE" id="PS50026"/>
    </source>
</evidence>
<dbReference type="AlphaFoldDB" id="A0A0D8XCL5"/>
<dbReference type="SUPFAM" id="SSF57196">
    <property type="entry name" value="EGF/Laminin"/>
    <property type="match status" value="1"/>
</dbReference>
<evidence type="ECO:0000256" key="4">
    <source>
        <dbReference type="ARBA" id="ARBA00023157"/>
    </source>
</evidence>
<proteinExistence type="predicted"/>
<dbReference type="FunFam" id="2.10.25.10:FF:000012">
    <property type="entry name" value="Delta-like protein"/>
    <property type="match status" value="1"/>
</dbReference>
<gene>
    <name evidence="8" type="ORF">DICVIV_12507</name>
</gene>
<feature type="disulfide bond" evidence="6">
    <location>
        <begin position="22"/>
        <end position="31"/>
    </location>
</feature>
<accession>A0A0D8XCL5</accession>
<dbReference type="PANTHER" id="PTHR12916">
    <property type="entry name" value="CYTOCHROME C OXIDASE POLYPEPTIDE VIC-2"/>
    <property type="match status" value="1"/>
</dbReference>
<comment type="caution">
    <text evidence="6">Lacks conserved residue(s) required for the propagation of feature annotation.</text>
</comment>
<evidence type="ECO:0000256" key="3">
    <source>
        <dbReference type="ARBA" id="ARBA00022737"/>
    </source>
</evidence>
<dbReference type="Pfam" id="PF00008">
    <property type="entry name" value="EGF"/>
    <property type="match status" value="1"/>
</dbReference>
<keyword evidence="5" id="KW-0325">Glycoprotein</keyword>
<keyword evidence="9" id="KW-1185">Reference proteome</keyword>
<feature type="domain" description="EGF-like" evidence="7">
    <location>
        <begin position="1"/>
        <end position="32"/>
    </location>
</feature>
<dbReference type="Gene3D" id="2.10.25.10">
    <property type="entry name" value="Laminin"/>
    <property type="match status" value="1"/>
</dbReference>
<dbReference type="GO" id="GO:0005112">
    <property type="term" value="F:Notch binding"/>
    <property type="evidence" value="ECO:0007669"/>
    <property type="project" value="TreeGrafter"/>
</dbReference>
<keyword evidence="1 6" id="KW-0245">EGF-like domain</keyword>
<name>A0A0D8XCL5_DICVI</name>
<evidence type="ECO:0000313" key="8">
    <source>
        <dbReference type="EMBL" id="KJH41517.1"/>
    </source>
</evidence>
<protein>
    <submittedName>
        <fullName evidence="8">EGF-like domain protein</fullName>
    </submittedName>
</protein>
<organism evidence="8 9">
    <name type="scientific">Dictyocaulus viviparus</name>
    <name type="common">Bovine lungworm</name>
    <dbReference type="NCBI Taxonomy" id="29172"/>
    <lineage>
        <taxon>Eukaryota</taxon>
        <taxon>Metazoa</taxon>
        <taxon>Ecdysozoa</taxon>
        <taxon>Nematoda</taxon>
        <taxon>Chromadorea</taxon>
        <taxon>Rhabditida</taxon>
        <taxon>Rhabditina</taxon>
        <taxon>Rhabditomorpha</taxon>
        <taxon>Strongyloidea</taxon>
        <taxon>Metastrongylidae</taxon>
        <taxon>Dictyocaulus</taxon>
    </lineage>
</organism>
<reference evidence="9" key="2">
    <citation type="journal article" date="2016" name="Sci. Rep.">
        <title>Dictyocaulus viviparus genome, variome and transcriptome elucidate lungworm biology and support future intervention.</title>
        <authorList>
            <person name="McNulty S.N."/>
            <person name="Strube C."/>
            <person name="Rosa B.A."/>
            <person name="Martin J.C."/>
            <person name="Tyagi R."/>
            <person name="Choi Y.J."/>
            <person name="Wang Q."/>
            <person name="Hallsworth Pepin K."/>
            <person name="Zhang X."/>
            <person name="Ozersky P."/>
            <person name="Wilson R.K."/>
            <person name="Sternberg P.W."/>
            <person name="Gasser R.B."/>
            <person name="Mitreva M."/>
        </authorList>
    </citation>
    <scope>NUCLEOTIDE SEQUENCE [LARGE SCALE GENOMIC DNA]</scope>
    <source>
        <strain evidence="9">HannoverDv2000</strain>
    </source>
</reference>
<dbReference type="InterPro" id="IPR000742">
    <property type="entry name" value="EGF"/>
</dbReference>
<sequence length="92" mass="10471">MNPCKNGALCMVTSGRNYQCKCATGYYGKNCEHKIDACYGHPCLNNAVCKIPPYGLKFLENFHTCKRDRIVFIKKGQLELKKELELEHANNT</sequence>
<reference evidence="8 9" key="1">
    <citation type="submission" date="2013-11" db="EMBL/GenBank/DDBJ databases">
        <title>Draft genome of the bovine lungworm Dictyocaulus viviparus.</title>
        <authorList>
            <person name="Mitreva M."/>
        </authorList>
    </citation>
    <scope>NUCLEOTIDE SEQUENCE [LARGE SCALE GENOMIC DNA]</scope>
    <source>
        <strain evidence="8 9">HannoverDv2000</strain>
    </source>
</reference>
<dbReference type="STRING" id="29172.A0A0D8XCL5"/>
<dbReference type="OrthoDB" id="283575at2759"/>
<keyword evidence="3" id="KW-0677">Repeat</keyword>